<comment type="cofactor">
    <cofactor evidence="1">
        <name>Mg(2+)</name>
        <dbReference type="ChEBI" id="CHEBI:18420"/>
    </cofactor>
</comment>
<evidence type="ECO:0000259" key="3">
    <source>
        <dbReference type="PROSITE" id="PS51462"/>
    </source>
</evidence>
<dbReference type="RefSeq" id="WP_091616269.1">
    <property type="nucleotide sequence ID" value="NZ_FNNC01000007.1"/>
</dbReference>
<dbReference type="GO" id="GO:0016787">
    <property type="term" value="F:hydrolase activity"/>
    <property type="evidence" value="ECO:0007669"/>
    <property type="project" value="UniProtKB-KW"/>
</dbReference>
<dbReference type="Proteomes" id="UP000199488">
    <property type="component" value="Unassembled WGS sequence"/>
</dbReference>
<dbReference type="EMBL" id="FNNC01000007">
    <property type="protein sequence ID" value="SDW91941.1"/>
    <property type="molecule type" value="Genomic_DNA"/>
</dbReference>
<dbReference type="SUPFAM" id="SSF55811">
    <property type="entry name" value="Nudix"/>
    <property type="match status" value="1"/>
</dbReference>
<dbReference type="CDD" id="cd18886">
    <property type="entry name" value="NUDIX_MutT_Nudt1"/>
    <property type="match status" value="1"/>
</dbReference>
<dbReference type="AlphaFoldDB" id="A0A1H2XGM0"/>
<protein>
    <submittedName>
        <fullName evidence="4">8-oxo-dGTP diphosphatase</fullName>
    </submittedName>
</protein>
<dbReference type="PANTHER" id="PTHR43046">
    <property type="entry name" value="GDP-MANNOSE MANNOSYL HYDROLASE"/>
    <property type="match status" value="1"/>
</dbReference>
<organism evidence="4 5">
    <name type="scientific">Marinococcus luteus</name>
    <dbReference type="NCBI Taxonomy" id="1122204"/>
    <lineage>
        <taxon>Bacteria</taxon>
        <taxon>Bacillati</taxon>
        <taxon>Bacillota</taxon>
        <taxon>Bacilli</taxon>
        <taxon>Bacillales</taxon>
        <taxon>Bacillaceae</taxon>
        <taxon>Marinococcus</taxon>
    </lineage>
</organism>
<dbReference type="InterPro" id="IPR015797">
    <property type="entry name" value="NUDIX_hydrolase-like_dom_sf"/>
</dbReference>
<dbReference type="InterPro" id="IPR020476">
    <property type="entry name" value="Nudix_hydrolase"/>
</dbReference>
<accession>A0A1H2XGM0</accession>
<dbReference type="OrthoDB" id="9800186at2"/>
<dbReference type="PRINTS" id="PR00502">
    <property type="entry name" value="NUDIXFAMILY"/>
</dbReference>
<feature type="domain" description="Nudix hydrolase" evidence="3">
    <location>
        <begin position="1"/>
        <end position="127"/>
    </location>
</feature>
<sequence>MQRVTNCFLQQNDQLLMLKKPSYDWWNAPGGKMEPGESVYDSVRREFREETGLALERPHLRGVFTFITMEDGLTANEWMMFTFEAFGSEGRLLNESPEGILEWKEKQKVSSLPMAEGDKAIVEHILSNKGTVYGTFRYTKDRRLLDSRFEQSTSYYT</sequence>
<gene>
    <name evidence="4" type="ORF">SAMN05421781_2731</name>
</gene>
<evidence type="ECO:0000313" key="4">
    <source>
        <dbReference type="EMBL" id="SDW91941.1"/>
    </source>
</evidence>
<reference evidence="4 5" key="1">
    <citation type="submission" date="2016-10" db="EMBL/GenBank/DDBJ databases">
        <authorList>
            <person name="de Groot N.N."/>
        </authorList>
    </citation>
    <scope>NUCLEOTIDE SEQUENCE [LARGE SCALE GENOMIC DNA]</scope>
    <source>
        <strain evidence="4 5">DSM 23126</strain>
    </source>
</reference>
<dbReference type="Pfam" id="PF00293">
    <property type="entry name" value="NUDIX"/>
    <property type="match status" value="1"/>
</dbReference>
<name>A0A1H2XGM0_9BACI</name>
<dbReference type="PANTHER" id="PTHR43046:SF2">
    <property type="entry name" value="8-OXO-DGTP DIPHOSPHATASE-RELATED"/>
    <property type="match status" value="1"/>
</dbReference>
<dbReference type="PROSITE" id="PS51462">
    <property type="entry name" value="NUDIX"/>
    <property type="match status" value="1"/>
</dbReference>
<evidence type="ECO:0000256" key="1">
    <source>
        <dbReference type="ARBA" id="ARBA00001946"/>
    </source>
</evidence>
<keyword evidence="5" id="KW-1185">Reference proteome</keyword>
<proteinExistence type="predicted"/>
<evidence type="ECO:0000256" key="2">
    <source>
        <dbReference type="ARBA" id="ARBA00022801"/>
    </source>
</evidence>
<dbReference type="Gene3D" id="3.90.79.10">
    <property type="entry name" value="Nucleoside Triphosphate Pyrophosphohydrolase"/>
    <property type="match status" value="1"/>
</dbReference>
<evidence type="ECO:0000313" key="5">
    <source>
        <dbReference type="Proteomes" id="UP000199488"/>
    </source>
</evidence>
<dbReference type="STRING" id="1122204.SAMN05421781_2731"/>
<keyword evidence="2" id="KW-0378">Hydrolase</keyword>
<dbReference type="InterPro" id="IPR000086">
    <property type="entry name" value="NUDIX_hydrolase_dom"/>
</dbReference>